<reference evidence="1 2" key="1">
    <citation type="submission" date="2023-10" db="EMBL/GenBank/DDBJ databases">
        <title>Virgibacillus halophilus 5B73C genome.</title>
        <authorList>
            <person name="Miliotis G."/>
            <person name="Sengupta P."/>
            <person name="Hameed A."/>
            <person name="Chuvochina M."/>
            <person name="Mcdonagh F."/>
            <person name="Simpson A.C."/>
            <person name="Singh N.K."/>
            <person name="Rekha P.D."/>
            <person name="Raman K."/>
            <person name="Hugenholtz P."/>
            <person name="Venkateswaran K."/>
        </authorList>
    </citation>
    <scope>NUCLEOTIDE SEQUENCE [LARGE SCALE GENOMIC DNA]</scope>
    <source>
        <strain evidence="1 2">5B73C</strain>
    </source>
</reference>
<comment type="caution">
    <text evidence="1">The sequence shown here is derived from an EMBL/GenBank/DDBJ whole genome shotgun (WGS) entry which is preliminary data.</text>
</comment>
<proteinExistence type="predicted"/>
<dbReference type="EMBL" id="JAWDIP010000003">
    <property type="protein sequence ID" value="MDY0393980.1"/>
    <property type="molecule type" value="Genomic_DNA"/>
</dbReference>
<name>A0ABU5C3T3_9BACI</name>
<gene>
    <name evidence="1" type="ORF">RWE15_05225</name>
</gene>
<sequence length="90" mass="10667">MKFKVYDHAYEFERKIEQILLEKEDVYSLFLGVLQAIKAGKYENPFTATIEEDGKVLALFQMTPPQPLNLIFVDETRLEELIDFFIKKYD</sequence>
<evidence type="ECO:0000313" key="1">
    <source>
        <dbReference type="EMBL" id="MDY0393980.1"/>
    </source>
</evidence>
<dbReference type="Proteomes" id="UP001281447">
    <property type="component" value="Unassembled WGS sequence"/>
</dbReference>
<accession>A0ABU5C3T3</accession>
<evidence type="ECO:0000313" key="2">
    <source>
        <dbReference type="Proteomes" id="UP001281447"/>
    </source>
</evidence>
<protein>
    <submittedName>
        <fullName evidence="1">Uncharacterized protein</fullName>
    </submittedName>
</protein>
<organism evidence="1 2">
    <name type="scientific">Tigheibacillus halophilus</name>
    <dbReference type="NCBI Taxonomy" id="361280"/>
    <lineage>
        <taxon>Bacteria</taxon>
        <taxon>Bacillati</taxon>
        <taxon>Bacillota</taxon>
        <taxon>Bacilli</taxon>
        <taxon>Bacillales</taxon>
        <taxon>Bacillaceae</taxon>
        <taxon>Tigheibacillus</taxon>
    </lineage>
</organism>
<keyword evidence="2" id="KW-1185">Reference proteome</keyword>